<dbReference type="EMBL" id="AP022126">
    <property type="protein sequence ID" value="BBS32466.1"/>
    <property type="molecule type" value="Genomic_DNA"/>
</dbReference>
<accession>A0A6S5JL12</accession>
<name>A0A6S5JL12_ENTCL</name>
<evidence type="ECO:0000313" key="1">
    <source>
        <dbReference type="EMBL" id="BBS32466.1"/>
    </source>
</evidence>
<organism evidence="1 2">
    <name type="scientific">Enterobacter cloacae</name>
    <dbReference type="NCBI Taxonomy" id="550"/>
    <lineage>
        <taxon>Bacteria</taxon>
        <taxon>Pseudomonadati</taxon>
        <taxon>Pseudomonadota</taxon>
        <taxon>Gammaproteobacteria</taxon>
        <taxon>Enterobacterales</taxon>
        <taxon>Enterobacteriaceae</taxon>
        <taxon>Enterobacter</taxon>
        <taxon>Enterobacter cloacae complex</taxon>
    </lineage>
</organism>
<dbReference type="AlphaFoldDB" id="A0A6S5JL12"/>
<gene>
    <name evidence="1" type="ORF">WP5S18C02_26720</name>
</gene>
<dbReference type="Proteomes" id="UP000515488">
    <property type="component" value="Chromosome"/>
</dbReference>
<sequence>MSDIYQITLTTQTGETFTGKMSRRQPEIINGFVALATNTGEWRYFRPDSVEQFHFVPVIEEESNGDEQAVS</sequence>
<dbReference type="RefSeq" id="WP_182944926.1">
    <property type="nucleotide sequence ID" value="NZ_AP022126.1"/>
</dbReference>
<reference evidence="1 2" key="1">
    <citation type="submission" date="2019-12" db="EMBL/GenBank/DDBJ databases">
        <title>complete genome sequences of Enterobacter cloacae str. WP5-S18-CRE-02 isolated from wastewater treatment plant effluent.</title>
        <authorList>
            <person name="Sekizuka T."/>
            <person name="Itokawa K."/>
            <person name="Yatsu K."/>
            <person name="Inamine Y."/>
            <person name="Kuroda M."/>
        </authorList>
    </citation>
    <scope>NUCLEOTIDE SEQUENCE [LARGE SCALE GENOMIC DNA]</scope>
    <source>
        <strain evidence="1 2">WP5-S18-CRE-02</strain>
    </source>
</reference>
<evidence type="ECO:0000313" key="2">
    <source>
        <dbReference type="Proteomes" id="UP000515488"/>
    </source>
</evidence>
<protein>
    <submittedName>
        <fullName evidence="1">Uncharacterized protein</fullName>
    </submittedName>
</protein>
<proteinExistence type="predicted"/>